<dbReference type="PIRSF" id="PIRSF006593">
    <property type="entry name" value="UCP006593"/>
    <property type="match status" value="1"/>
</dbReference>
<dbReference type="InterPro" id="IPR002791">
    <property type="entry name" value="ARMT1-like_metal-bd"/>
</dbReference>
<dbReference type="Proteomes" id="UP000325292">
    <property type="component" value="Chromosome"/>
</dbReference>
<name>A0ABM6RTT7_9FIRM</name>
<protein>
    <recommendedName>
        <fullName evidence="1">Damage-control phosphatase ARMT1-like metal-binding domain-containing protein</fullName>
    </recommendedName>
</protein>
<sequence>MSGRTRKLTESNAMQIAPECAPCVYLQLTRTLEHRGVTDYLPIQRDVMLALGTNWDRYETPAIAIDEMYRVANRATHQTDAYTAEKKRANELAEHFWADHAVPVENLSQRLVYACAANIIDAGLDANPEYLFTQLEGAIEQGLGVDHSPIFWSRLPNKARLLYITDNAGEVVFDRELMRSLRYHGYHLSVLVRHHAFLNDVTRDDVHQVGLSQVANKILDLGDHFTLWAMRDDMLDMWAKEYDGFIIKGIANLESLSHRLLPRPALFLYRAKCPPAARVAAAQWNDNVAWYQNR</sequence>
<evidence type="ECO:0000259" key="1">
    <source>
        <dbReference type="Pfam" id="PF01937"/>
    </source>
</evidence>
<dbReference type="Gene3D" id="3.40.50.10880">
    <property type="entry name" value="Uncharacterised protein PF01937, DUF89, domain 3"/>
    <property type="match status" value="1"/>
</dbReference>
<evidence type="ECO:0000313" key="2">
    <source>
        <dbReference type="EMBL" id="AUW94667.1"/>
    </source>
</evidence>
<organism evidence="2 3">
    <name type="scientific">Sulfobacillus thermotolerans</name>
    <dbReference type="NCBI Taxonomy" id="338644"/>
    <lineage>
        <taxon>Bacteria</taxon>
        <taxon>Bacillati</taxon>
        <taxon>Bacillota</taxon>
        <taxon>Clostridia</taxon>
        <taxon>Eubacteriales</taxon>
        <taxon>Clostridiales Family XVII. Incertae Sedis</taxon>
        <taxon>Sulfobacillus</taxon>
    </lineage>
</organism>
<dbReference type="Pfam" id="PF01937">
    <property type="entry name" value="ARMT1-like_dom"/>
    <property type="match status" value="1"/>
</dbReference>
<dbReference type="InterPro" id="IPR036075">
    <property type="entry name" value="ARMT-1-like_metal-bd_sf"/>
</dbReference>
<feature type="domain" description="Damage-control phosphatase ARMT1-like metal-binding" evidence="1">
    <location>
        <begin position="16"/>
        <end position="281"/>
    </location>
</feature>
<accession>A0ABM6RTT7</accession>
<dbReference type="SUPFAM" id="SSF111321">
    <property type="entry name" value="AF1104-like"/>
    <property type="match status" value="1"/>
</dbReference>
<dbReference type="EMBL" id="CP019454">
    <property type="protein sequence ID" value="AUW94667.1"/>
    <property type="molecule type" value="Genomic_DNA"/>
</dbReference>
<keyword evidence="3" id="KW-1185">Reference proteome</keyword>
<reference evidence="2 3" key="1">
    <citation type="journal article" date="2019" name="Sci. Rep.">
        <title>Sulfobacillus thermotolerans: new insights into resistance and metabolic capacities of acidophilic chemolithotrophs.</title>
        <authorList>
            <person name="Panyushkina A.E."/>
            <person name="Babenko V.V."/>
            <person name="Nikitina A.S."/>
            <person name="Selezneva O.V."/>
            <person name="Tsaplina I.A."/>
            <person name="Letarova M.A."/>
            <person name="Kostryukova E.S."/>
            <person name="Letarov A.V."/>
        </authorList>
    </citation>
    <scope>NUCLEOTIDE SEQUENCE [LARGE SCALE GENOMIC DNA]</scope>
    <source>
        <strain evidence="2 3">Kr1</strain>
    </source>
</reference>
<proteinExistence type="predicted"/>
<dbReference type="InterPro" id="IPR014444">
    <property type="entry name" value="PH1575-like"/>
</dbReference>
<evidence type="ECO:0000313" key="3">
    <source>
        <dbReference type="Proteomes" id="UP000325292"/>
    </source>
</evidence>
<gene>
    <name evidence="2" type="ORF">BXT84_12520</name>
</gene>